<keyword evidence="1" id="KW-0808">Transferase</keyword>
<gene>
    <name evidence="1" type="ORF">HHS34_003995</name>
</gene>
<organism evidence="1 2">
    <name type="scientific">Acidithiobacillus montserratensis</name>
    <dbReference type="NCBI Taxonomy" id="2729135"/>
    <lineage>
        <taxon>Bacteria</taxon>
        <taxon>Pseudomonadati</taxon>
        <taxon>Pseudomonadota</taxon>
        <taxon>Acidithiobacillia</taxon>
        <taxon>Acidithiobacillales</taxon>
        <taxon>Acidithiobacillaceae</taxon>
        <taxon>Acidithiobacillus</taxon>
    </lineage>
</organism>
<dbReference type="EMBL" id="CP127526">
    <property type="protein sequence ID" value="XRI74367.1"/>
    <property type="molecule type" value="Genomic_DNA"/>
</dbReference>
<dbReference type="EC" id="2.4.-.-" evidence="1"/>
<proteinExistence type="predicted"/>
<dbReference type="Proteomes" id="UP001195965">
    <property type="component" value="Chromosome"/>
</dbReference>
<evidence type="ECO:0000313" key="1">
    <source>
        <dbReference type="EMBL" id="XRI74367.1"/>
    </source>
</evidence>
<accession>A0ACD5HHC1</accession>
<name>A0ACD5HHC1_9PROT</name>
<keyword evidence="2" id="KW-1185">Reference proteome</keyword>
<keyword evidence="1" id="KW-0328">Glycosyltransferase</keyword>
<protein>
    <submittedName>
        <fullName evidence="1">Glycosyltransferase</fullName>
        <ecNumber evidence="1">2.4.-.-</ecNumber>
    </submittedName>
</protein>
<sequence length="315" mass="36020">MKINVLINGGNRPKDLERLLQSLMAQIRRPDSLCILIHPRDTESGKLIETLVGSAISWTLVYKDHSGPMAAMQKALQMMTCDVVAFTHDDAAPRVDWLEKVASTLISKPECAGVGGRDLPVSAFSQNLPPVQIVGKVTWYGKIITQYHLPCIGGRNVDFLSGVNMAYRHDILRTTGLNQCLQWQQDTCWHWELALGMALKEQGWKQWYDPEMVVEHYPGKLFSEQKDSYWSAAARKRAFNETYILMKYLSIFGRFFCMFYALLIGSRDSYGFVQCFRHWPQEGNLALRKWMDTMRGRYAGMATWLYPGSCQGLQE</sequence>
<evidence type="ECO:0000313" key="2">
    <source>
        <dbReference type="Proteomes" id="UP001195965"/>
    </source>
</evidence>
<reference evidence="1 2" key="1">
    <citation type="journal article" date="2021" name="ISME J.">
        <title>Genomic evolution of the class Acidithiobacillia: deep-branching Proteobacteria living in extreme acidic conditions.</title>
        <authorList>
            <person name="Moya-Beltran A."/>
            <person name="Beard S."/>
            <person name="Rojas-Villalobos C."/>
            <person name="Issotta F."/>
            <person name="Gallardo Y."/>
            <person name="Ulloa R."/>
            <person name="Giaveno A."/>
            <person name="Degli Esposti M."/>
            <person name="Johnson D.B."/>
            <person name="Quatrini R."/>
        </authorList>
    </citation>
    <scope>NUCLEOTIDE SEQUENCE [LARGE SCALE GENOMIC DNA]</scope>
    <source>
        <strain evidence="1 2">GG1-14</strain>
    </source>
</reference>